<evidence type="ECO:0000256" key="1">
    <source>
        <dbReference type="ARBA" id="ARBA00022475"/>
    </source>
</evidence>
<keyword evidence="5 8" id="KW-0472">Membrane</keyword>
<reference evidence="9 10" key="1">
    <citation type="journal article" date="2016" name="Nat. Commun.">
        <title>Thousands of microbial genomes shed light on interconnected biogeochemical processes in an aquifer system.</title>
        <authorList>
            <person name="Anantharaman K."/>
            <person name="Brown C.T."/>
            <person name="Hug L.A."/>
            <person name="Sharon I."/>
            <person name="Castelle C.J."/>
            <person name="Probst A.J."/>
            <person name="Thomas B.C."/>
            <person name="Singh A."/>
            <person name="Wilkins M.J."/>
            <person name="Karaoz U."/>
            <person name="Brodie E.L."/>
            <person name="Williams K.H."/>
            <person name="Hubbard S.S."/>
            <person name="Banfield J.F."/>
        </authorList>
    </citation>
    <scope>NUCLEOTIDE SEQUENCE [LARGE SCALE GENOMIC DNA]</scope>
</reference>
<dbReference type="NCBIfam" id="NF002058">
    <property type="entry name" value="PRK00888.1"/>
    <property type="match status" value="1"/>
</dbReference>
<evidence type="ECO:0000256" key="3">
    <source>
        <dbReference type="ARBA" id="ARBA00022692"/>
    </source>
</evidence>
<dbReference type="GO" id="GO:0043093">
    <property type="term" value="P:FtsZ-dependent cytokinesis"/>
    <property type="evidence" value="ECO:0007669"/>
    <property type="project" value="TreeGrafter"/>
</dbReference>
<sequence>MIRSQKTLVYVLVGLLLLLQYPLWFGSGGMLTLWRLNRGIAAQKADNAGLKERNAAFEAEVNDLKQGYEAIEERARSELGMVKKGETFYQVIDLLPRTQSTK</sequence>
<dbReference type="AlphaFoldDB" id="A0A1F6SVY1"/>
<organism evidence="9 10">
    <name type="scientific">Candidatus Muproteobacteria bacterium RBG_16_64_10</name>
    <dbReference type="NCBI Taxonomy" id="1817757"/>
    <lineage>
        <taxon>Bacteria</taxon>
        <taxon>Pseudomonadati</taxon>
        <taxon>Pseudomonadota</taxon>
        <taxon>Candidatus Muproteobacteria</taxon>
    </lineage>
</organism>
<keyword evidence="7" id="KW-0175">Coiled coil</keyword>
<evidence type="ECO:0000256" key="6">
    <source>
        <dbReference type="ARBA" id="ARBA00023306"/>
    </source>
</evidence>
<feature type="coiled-coil region" evidence="7">
    <location>
        <begin position="40"/>
        <end position="74"/>
    </location>
</feature>
<accession>A0A1F6SVY1</accession>
<dbReference type="PANTHER" id="PTHR37485:SF1">
    <property type="entry name" value="CELL DIVISION PROTEIN FTSB"/>
    <property type="match status" value="1"/>
</dbReference>
<keyword evidence="4 8" id="KW-1133">Transmembrane helix</keyword>
<dbReference type="InterPro" id="IPR023081">
    <property type="entry name" value="Cell_div_FtsB"/>
</dbReference>
<evidence type="ECO:0000256" key="7">
    <source>
        <dbReference type="SAM" id="Coils"/>
    </source>
</evidence>
<dbReference type="HAMAP" id="MF_00599">
    <property type="entry name" value="FtsB"/>
    <property type="match status" value="1"/>
</dbReference>
<dbReference type="InterPro" id="IPR007060">
    <property type="entry name" value="FtsL/DivIC"/>
</dbReference>
<evidence type="ECO:0000313" key="10">
    <source>
        <dbReference type="Proteomes" id="UP000179334"/>
    </source>
</evidence>
<keyword evidence="1" id="KW-1003">Cell membrane</keyword>
<protein>
    <submittedName>
        <fullName evidence="9">Cell division protein FtsB</fullName>
    </submittedName>
</protein>
<name>A0A1F6SVY1_9PROT</name>
<feature type="transmembrane region" description="Helical" evidence="8">
    <location>
        <begin position="7"/>
        <end position="25"/>
    </location>
</feature>
<keyword evidence="2 9" id="KW-0132">Cell division</keyword>
<dbReference type="EMBL" id="MFSR01000098">
    <property type="protein sequence ID" value="OGI37121.1"/>
    <property type="molecule type" value="Genomic_DNA"/>
</dbReference>
<dbReference type="PANTHER" id="PTHR37485">
    <property type="entry name" value="CELL DIVISION PROTEIN FTSB"/>
    <property type="match status" value="1"/>
</dbReference>
<dbReference type="Pfam" id="PF04977">
    <property type="entry name" value="DivIC"/>
    <property type="match status" value="1"/>
</dbReference>
<dbReference type="GO" id="GO:0030428">
    <property type="term" value="C:cell septum"/>
    <property type="evidence" value="ECO:0007669"/>
    <property type="project" value="TreeGrafter"/>
</dbReference>
<evidence type="ECO:0000313" key="9">
    <source>
        <dbReference type="EMBL" id="OGI37121.1"/>
    </source>
</evidence>
<comment type="caution">
    <text evidence="9">The sequence shown here is derived from an EMBL/GenBank/DDBJ whole genome shotgun (WGS) entry which is preliminary data.</text>
</comment>
<dbReference type="Proteomes" id="UP000179334">
    <property type="component" value="Unassembled WGS sequence"/>
</dbReference>
<evidence type="ECO:0000256" key="4">
    <source>
        <dbReference type="ARBA" id="ARBA00022989"/>
    </source>
</evidence>
<evidence type="ECO:0000256" key="2">
    <source>
        <dbReference type="ARBA" id="ARBA00022618"/>
    </source>
</evidence>
<keyword evidence="6" id="KW-0131">Cell cycle</keyword>
<gene>
    <name evidence="9" type="ORF">A2V91_02055</name>
</gene>
<keyword evidence="3 8" id="KW-0812">Transmembrane</keyword>
<evidence type="ECO:0000256" key="5">
    <source>
        <dbReference type="ARBA" id="ARBA00023136"/>
    </source>
</evidence>
<evidence type="ECO:0000256" key="8">
    <source>
        <dbReference type="SAM" id="Phobius"/>
    </source>
</evidence>
<proteinExistence type="inferred from homology"/>